<dbReference type="RefSeq" id="WP_106348873.1">
    <property type="nucleotide sequence ID" value="NZ_PVUE01000007.1"/>
</dbReference>
<feature type="domain" description="PKD" evidence="1">
    <location>
        <begin position="213"/>
        <end position="301"/>
    </location>
</feature>
<dbReference type="Pfam" id="PF18911">
    <property type="entry name" value="PKD_4"/>
    <property type="match status" value="1"/>
</dbReference>
<dbReference type="Proteomes" id="UP000237752">
    <property type="component" value="Unassembled WGS sequence"/>
</dbReference>
<accession>A0A2T0ZZX7</accession>
<keyword evidence="3" id="KW-1185">Reference proteome</keyword>
<dbReference type="InterPro" id="IPR000601">
    <property type="entry name" value="PKD_dom"/>
</dbReference>
<dbReference type="PROSITE" id="PS50093">
    <property type="entry name" value="PKD"/>
    <property type="match status" value="1"/>
</dbReference>
<gene>
    <name evidence="2" type="ORF">CLV47_10735</name>
</gene>
<dbReference type="AlphaFoldDB" id="A0A2T0ZZX7"/>
<organism evidence="2 3">
    <name type="scientific">Antricoccus suffuscus</name>
    <dbReference type="NCBI Taxonomy" id="1629062"/>
    <lineage>
        <taxon>Bacteria</taxon>
        <taxon>Bacillati</taxon>
        <taxon>Actinomycetota</taxon>
        <taxon>Actinomycetes</taxon>
        <taxon>Geodermatophilales</taxon>
        <taxon>Antricoccaceae</taxon>
        <taxon>Antricoccus</taxon>
    </lineage>
</organism>
<dbReference type="SUPFAM" id="SSF49299">
    <property type="entry name" value="PKD domain"/>
    <property type="match status" value="1"/>
</dbReference>
<evidence type="ECO:0000259" key="1">
    <source>
        <dbReference type="PROSITE" id="PS50093"/>
    </source>
</evidence>
<dbReference type="InterPro" id="IPR035986">
    <property type="entry name" value="PKD_dom_sf"/>
</dbReference>
<dbReference type="GO" id="GO:0005975">
    <property type="term" value="P:carbohydrate metabolic process"/>
    <property type="evidence" value="ECO:0007669"/>
    <property type="project" value="UniProtKB-ARBA"/>
</dbReference>
<protein>
    <submittedName>
        <fullName evidence="2">PKD domain-containing protein</fullName>
    </submittedName>
</protein>
<proteinExistence type="predicted"/>
<evidence type="ECO:0000313" key="3">
    <source>
        <dbReference type="Proteomes" id="UP000237752"/>
    </source>
</evidence>
<dbReference type="Gene3D" id="2.60.40.10">
    <property type="entry name" value="Immunoglobulins"/>
    <property type="match status" value="1"/>
</dbReference>
<dbReference type="InterPro" id="IPR022409">
    <property type="entry name" value="PKD/Chitinase_dom"/>
</dbReference>
<dbReference type="CDD" id="cd00146">
    <property type="entry name" value="PKD"/>
    <property type="match status" value="1"/>
</dbReference>
<name>A0A2T0ZZX7_9ACTN</name>
<evidence type="ECO:0000313" key="2">
    <source>
        <dbReference type="EMBL" id="PRZ41909.1"/>
    </source>
</evidence>
<dbReference type="SMART" id="SM00089">
    <property type="entry name" value="PKD"/>
    <property type="match status" value="1"/>
</dbReference>
<sequence>MTYPLTWQPGDVLGRNYVPRPHWMDAGSSTTDIAPWTSGTLGQRDVANGLGTINRLASFTLTRIKLDGLPIESGRQYVLRMLAFVSDPAQTVKVGIVANGGNDTAPVAGYDVTIPPNSGYQWVEVNVTTPDKQWRNSLGTPFTPTAMDLIITATSAVAIGFAMVRLDEPGSPISGRLDGDATDTTDWDFGWTATTNRSASTATALTAYPTASADEAPTAAFIAAATDLTLDVDASASSDPEESTLSYGWDFGDGATGSGVTASHTYAADGAYVVTLTVTDTAGNAAGSTKTAHVSAVTGTDPTPDPEPGSGPITALIAEVVAFMGRTGDAALEALAAEHVPVMAEIVNAYVRGNGPTRTGSGLGEFDFPPDLRAVTMTASARLLNNPAQLESESADGYAARGRFESFSLAEQAILHRYRRRSA</sequence>
<reference evidence="2 3" key="1">
    <citation type="submission" date="2018-03" db="EMBL/GenBank/DDBJ databases">
        <title>Genomic Encyclopedia of Archaeal and Bacterial Type Strains, Phase II (KMG-II): from individual species to whole genera.</title>
        <authorList>
            <person name="Goeker M."/>
        </authorList>
    </citation>
    <scope>NUCLEOTIDE SEQUENCE [LARGE SCALE GENOMIC DNA]</scope>
    <source>
        <strain evidence="2 3">DSM 100065</strain>
    </source>
</reference>
<comment type="caution">
    <text evidence="2">The sequence shown here is derived from an EMBL/GenBank/DDBJ whole genome shotgun (WGS) entry which is preliminary data.</text>
</comment>
<dbReference type="InterPro" id="IPR013783">
    <property type="entry name" value="Ig-like_fold"/>
</dbReference>
<dbReference type="EMBL" id="PVUE01000007">
    <property type="protein sequence ID" value="PRZ41909.1"/>
    <property type="molecule type" value="Genomic_DNA"/>
</dbReference>
<dbReference type="OrthoDB" id="4381973at2"/>